<proteinExistence type="predicted"/>
<sequence>MKLEFPKLELSLKCQKRTVGLQEYKGHNSQPRSNIYLQFFAKRIGILGRVL</sequence>
<dbReference type="AlphaFoldDB" id="A0A2P5CTY2"/>
<organism evidence="1 2">
    <name type="scientific">Parasponia andersonii</name>
    <name type="common">Sponia andersonii</name>
    <dbReference type="NCBI Taxonomy" id="3476"/>
    <lineage>
        <taxon>Eukaryota</taxon>
        <taxon>Viridiplantae</taxon>
        <taxon>Streptophyta</taxon>
        <taxon>Embryophyta</taxon>
        <taxon>Tracheophyta</taxon>
        <taxon>Spermatophyta</taxon>
        <taxon>Magnoliopsida</taxon>
        <taxon>eudicotyledons</taxon>
        <taxon>Gunneridae</taxon>
        <taxon>Pentapetalae</taxon>
        <taxon>rosids</taxon>
        <taxon>fabids</taxon>
        <taxon>Rosales</taxon>
        <taxon>Cannabaceae</taxon>
        <taxon>Parasponia</taxon>
    </lineage>
</organism>
<protein>
    <submittedName>
        <fullName evidence="1">Uncharacterized protein</fullName>
    </submittedName>
</protein>
<dbReference type="Proteomes" id="UP000237105">
    <property type="component" value="Unassembled WGS sequence"/>
</dbReference>
<comment type="caution">
    <text evidence="1">The sequence shown here is derived from an EMBL/GenBank/DDBJ whole genome shotgun (WGS) entry which is preliminary data.</text>
</comment>
<dbReference type="EMBL" id="JXTB01000095">
    <property type="protein sequence ID" value="PON64507.1"/>
    <property type="molecule type" value="Genomic_DNA"/>
</dbReference>
<evidence type="ECO:0000313" key="1">
    <source>
        <dbReference type="EMBL" id="PON64507.1"/>
    </source>
</evidence>
<accession>A0A2P5CTY2</accession>
<evidence type="ECO:0000313" key="2">
    <source>
        <dbReference type="Proteomes" id="UP000237105"/>
    </source>
</evidence>
<gene>
    <name evidence="1" type="ORF">PanWU01x14_123840</name>
</gene>
<keyword evidence="2" id="KW-1185">Reference proteome</keyword>
<name>A0A2P5CTY2_PARAD</name>
<reference evidence="2" key="1">
    <citation type="submission" date="2016-06" db="EMBL/GenBank/DDBJ databases">
        <title>Parallel loss of symbiosis genes in relatives of nitrogen-fixing non-legume Parasponia.</title>
        <authorList>
            <person name="Van Velzen R."/>
            <person name="Holmer R."/>
            <person name="Bu F."/>
            <person name="Rutten L."/>
            <person name="Van Zeijl A."/>
            <person name="Liu W."/>
            <person name="Santuari L."/>
            <person name="Cao Q."/>
            <person name="Sharma T."/>
            <person name="Shen D."/>
            <person name="Roswanjaya Y."/>
            <person name="Wardhani T."/>
            <person name="Kalhor M.S."/>
            <person name="Jansen J."/>
            <person name="Van den Hoogen J."/>
            <person name="Gungor B."/>
            <person name="Hartog M."/>
            <person name="Hontelez J."/>
            <person name="Verver J."/>
            <person name="Yang W.-C."/>
            <person name="Schijlen E."/>
            <person name="Repin R."/>
            <person name="Schilthuizen M."/>
            <person name="Schranz E."/>
            <person name="Heidstra R."/>
            <person name="Miyata K."/>
            <person name="Fedorova E."/>
            <person name="Kohlen W."/>
            <person name="Bisseling T."/>
            <person name="Smit S."/>
            <person name="Geurts R."/>
        </authorList>
    </citation>
    <scope>NUCLEOTIDE SEQUENCE [LARGE SCALE GENOMIC DNA]</scope>
    <source>
        <strain evidence="2">cv. WU1-14</strain>
    </source>
</reference>